<protein>
    <submittedName>
        <fullName evidence="2">Acetyltransferase</fullName>
    </submittedName>
</protein>
<comment type="caution">
    <text evidence="2">The sequence shown here is derived from an EMBL/GenBank/DDBJ whole genome shotgun (WGS) entry which is preliminary data.</text>
</comment>
<accession>A0A0M0KKU3</accession>
<evidence type="ECO:0000259" key="1">
    <source>
        <dbReference type="PROSITE" id="PS51186"/>
    </source>
</evidence>
<proteinExistence type="predicted"/>
<dbReference type="CDD" id="cd04301">
    <property type="entry name" value="NAT_SF"/>
    <property type="match status" value="1"/>
</dbReference>
<dbReference type="PROSITE" id="PS51186">
    <property type="entry name" value="GNAT"/>
    <property type="match status" value="1"/>
</dbReference>
<dbReference type="InterPro" id="IPR016181">
    <property type="entry name" value="Acyl_CoA_acyltransferase"/>
</dbReference>
<dbReference type="SUPFAM" id="SSF55729">
    <property type="entry name" value="Acyl-CoA N-acyltransferases (Nat)"/>
    <property type="match status" value="1"/>
</dbReference>
<sequence>MRSLIRSLIVEQEWLEAFPLIRQLRPHLTEASYLELVHEATKNEGYRMFALEVEDTLCAVIGFMPQTTLYNGKSIWVTDLVTDEHHRSNGYGLMLLAHVEAWAKTKGYEAISLSSNVSRTEAHRFYMEKGAYDKVSYVFKKRL</sequence>
<dbReference type="EMBL" id="LILD01000001">
    <property type="protein sequence ID" value="KOO39415.1"/>
    <property type="molecule type" value="Genomic_DNA"/>
</dbReference>
<keyword evidence="2" id="KW-0808">Transferase</keyword>
<gene>
    <name evidence="2" type="ORF">AMD02_11575</name>
</gene>
<feature type="domain" description="N-acetyltransferase" evidence="1">
    <location>
        <begin position="3"/>
        <end position="143"/>
    </location>
</feature>
<reference evidence="2" key="1">
    <citation type="submission" date="2015-08" db="EMBL/GenBank/DDBJ databases">
        <title>Complete DNA Sequence of Pseudomonas syringae pv. actinidiae, the Causal Agent of Kiwifruit Canker Disease.</title>
        <authorList>
            <person name="Rikkerink E.H.A."/>
            <person name="Fineran P.C."/>
        </authorList>
    </citation>
    <scope>NUCLEOTIDE SEQUENCE</scope>
    <source>
        <strain evidence="2">DSM 13666</strain>
    </source>
</reference>
<dbReference type="PATRIC" id="fig|136160.3.peg.2726"/>
<name>A0A0M0KKU3_ALKHA</name>
<dbReference type="InterPro" id="IPR000182">
    <property type="entry name" value="GNAT_dom"/>
</dbReference>
<dbReference type="RefSeq" id="WP_053431408.1">
    <property type="nucleotide sequence ID" value="NZ_CP040441.1"/>
</dbReference>
<evidence type="ECO:0000313" key="2">
    <source>
        <dbReference type="EMBL" id="KOO39415.1"/>
    </source>
</evidence>
<dbReference type="GeneID" id="87597203"/>
<dbReference type="GO" id="GO:0016747">
    <property type="term" value="F:acyltransferase activity, transferring groups other than amino-acyl groups"/>
    <property type="evidence" value="ECO:0007669"/>
    <property type="project" value="InterPro"/>
</dbReference>
<dbReference type="Gene3D" id="3.40.630.30">
    <property type="match status" value="1"/>
</dbReference>
<organism evidence="2">
    <name type="scientific">Halalkalibacterium halodurans</name>
    <name type="common">Bacillus halodurans</name>
    <dbReference type="NCBI Taxonomy" id="86665"/>
    <lineage>
        <taxon>Bacteria</taxon>
        <taxon>Bacillati</taxon>
        <taxon>Bacillota</taxon>
        <taxon>Bacilli</taxon>
        <taxon>Bacillales</taxon>
        <taxon>Bacillaceae</taxon>
        <taxon>Halalkalibacterium (ex Joshi et al. 2022)</taxon>
    </lineage>
</organism>
<accession>A0A4Y7X045</accession>
<dbReference type="AlphaFoldDB" id="A0A0M0KKU3"/>
<dbReference type="Pfam" id="PF00583">
    <property type="entry name" value="Acetyltransf_1"/>
    <property type="match status" value="1"/>
</dbReference>